<proteinExistence type="predicted"/>
<comment type="caution">
    <text evidence="1">The sequence shown here is derived from an EMBL/GenBank/DDBJ whole genome shotgun (WGS) entry which is preliminary data.</text>
</comment>
<sequence length="475" mass="57376">MNLRTFTKEYIEIMKPINEKILKYVEDNSEEEDYFDEIVQYINDKKIVEQKFDLNALLHLISKISNNHHQNRDFYPKIFIIIKTYANEIKGKLSNLSIFSIFKSNKKILLFLFKEKILIPDETIFYIIINGKYKEKYYYPHYFFPEFKSFYYEQLKKEIISIDTHLFDKNENDTFESKRINGQNDNYICQLIQNDSIEEFIVYVNKNNVNISSIIKPSIFETNLFLLKRESSLIEYASFYGSMQIIKYLFMNQIELKSTLWLYSIHSKNPELIHFLEENHVKQPIYNERNQCYKESIKCHHNDIANYIKDNFDVNKDLHYWTNFYSNIDGFAYYNFINLHEELQYEFNTIEKFNGQIDNIFFNSCKYDYIYIVYYILENTYYNINTVIITKICFFLIKFKIYFYAYSFNEHTLYYFDESEILVSTFIGFSFKIYIAPIHLAVEKGNVEIVKMLISKQDIDLNIQRIVSSLIVNPI</sequence>
<evidence type="ECO:0000313" key="1">
    <source>
        <dbReference type="EMBL" id="KAK8842455.1"/>
    </source>
</evidence>
<dbReference type="InterPro" id="IPR002110">
    <property type="entry name" value="Ankyrin_rpt"/>
</dbReference>
<name>A0ABR2H8B8_9EUKA</name>
<dbReference type="SUPFAM" id="SSF48403">
    <property type="entry name" value="Ankyrin repeat"/>
    <property type="match status" value="1"/>
</dbReference>
<evidence type="ECO:0000313" key="2">
    <source>
        <dbReference type="Proteomes" id="UP001470230"/>
    </source>
</evidence>
<organism evidence="1 2">
    <name type="scientific">Tritrichomonas musculus</name>
    <dbReference type="NCBI Taxonomy" id="1915356"/>
    <lineage>
        <taxon>Eukaryota</taxon>
        <taxon>Metamonada</taxon>
        <taxon>Parabasalia</taxon>
        <taxon>Tritrichomonadida</taxon>
        <taxon>Tritrichomonadidae</taxon>
        <taxon>Tritrichomonas</taxon>
    </lineage>
</organism>
<dbReference type="Proteomes" id="UP001470230">
    <property type="component" value="Unassembled WGS sequence"/>
</dbReference>
<evidence type="ECO:0008006" key="3">
    <source>
        <dbReference type="Google" id="ProtNLM"/>
    </source>
</evidence>
<reference evidence="1 2" key="1">
    <citation type="submission" date="2024-04" db="EMBL/GenBank/DDBJ databases">
        <title>Tritrichomonas musculus Genome.</title>
        <authorList>
            <person name="Alves-Ferreira E."/>
            <person name="Grigg M."/>
            <person name="Lorenzi H."/>
            <person name="Galac M."/>
        </authorList>
    </citation>
    <scope>NUCLEOTIDE SEQUENCE [LARGE SCALE GENOMIC DNA]</scope>
    <source>
        <strain evidence="1 2">EAF2021</strain>
    </source>
</reference>
<dbReference type="InterPro" id="IPR036770">
    <property type="entry name" value="Ankyrin_rpt-contain_sf"/>
</dbReference>
<keyword evidence="2" id="KW-1185">Reference proteome</keyword>
<accession>A0ABR2H8B8</accession>
<protein>
    <recommendedName>
        <fullName evidence="3">DUF3447 domain-containing protein</fullName>
    </recommendedName>
</protein>
<gene>
    <name evidence="1" type="ORF">M9Y10_026042</name>
</gene>
<dbReference type="SMART" id="SM00248">
    <property type="entry name" value="ANK"/>
    <property type="match status" value="3"/>
</dbReference>
<dbReference type="Pfam" id="PF00023">
    <property type="entry name" value="Ank"/>
    <property type="match status" value="1"/>
</dbReference>
<dbReference type="EMBL" id="JAPFFF010000038">
    <property type="protein sequence ID" value="KAK8842455.1"/>
    <property type="molecule type" value="Genomic_DNA"/>
</dbReference>